<dbReference type="EMBL" id="JBHSDK010000002">
    <property type="protein sequence ID" value="MFC4333874.1"/>
    <property type="molecule type" value="Genomic_DNA"/>
</dbReference>
<dbReference type="InterPro" id="IPR006448">
    <property type="entry name" value="Phage_term_ssu_P27"/>
</dbReference>
<evidence type="ECO:0000313" key="2">
    <source>
        <dbReference type="EMBL" id="MFC4333874.1"/>
    </source>
</evidence>
<keyword evidence="3" id="KW-1185">Reference proteome</keyword>
<dbReference type="Proteomes" id="UP001595823">
    <property type="component" value="Unassembled WGS sequence"/>
</dbReference>
<comment type="caution">
    <text evidence="2">The sequence shown here is derived from an EMBL/GenBank/DDBJ whole genome shotgun (WGS) entry which is preliminary data.</text>
</comment>
<dbReference type="RefSeq" id="WP_380617613.1">
    <property type="nucleotide sequence ID" value="NZ_JBHSDK010000002.1"/>
</dbReference>
<gene>
    <name evidence="2" type="ORF">ACFPET_01525</name>
</gene>
<name>A0ABV8TTL5_9ACTN</name>
<dbReference type="NCBIfam" id="TIGR01558">
    <property type="entry name" value="sm_term_P27"/>
    <property type="match status" value="1"/>
</dbReference>
<feature type="compositionally biased region" description="Polar residues" evidence="1">
    <location>
        <begin position="29"/>
        <end position="39"/>
    </location>
</feature>
<accession>A0ABV8TTL5</accession>
<feature type="compositionally biased region" description="Basic and acidic residues" evidence="1">
    <location>
        <begin position="19"/>
        <end position="28"/>
    </location>
</feature>
<evidence type="ECO:0000256" key="1">
    <source>
        <dbReference type="SAM" id="MobiDB-lite"/>
    </source>
</evidence>
<feature type="region of interest" description="Disordered" evidence="1">
    <location>
        <begin position="1"/>
        <end position="42"/>
    </location>
</feature>
<dbReference type="Pfam" id="PF05119">
    <property type="entry name" value="Terminase_4"/>
    <property type="match status" value="1"/>
</dbReference>
<evidence type="ECO:0000313" key="3">
    <source>
        <dbReference type="Proteomes" id="UP001595823"/>
    </source>
</evidence>
<organism evidence="2 3">
    <name type="scientific">Salininema proteolyticum</name>
    <dbReference type="NCBI Taxonomy" id="1607685"/>
    <lineage>
        <taxon>Bacteria</taxon>
        <taxon>Bacillati</taxon>
        <taxon>Actinomycetota</taxon>
        <taxon>Actinomycetes</taxon>
        <taxon>Glycomycetales</taxon>
        <taxon>Glycomycetaceae</taxon>
        <taxon>Salininema</taxon>
    </lineage>
</organism>
<proteinExistence type="predicted"/>
<sequence length="164" mass="17411">MTVAGKGGRPKKPTGLKMLHGDRADRVNTSEPQPDSSEVTRPAWLTGDAAGVWDRLAPDLIRKGVLTAWDVDLFATFCSAVIVNRDALVEIDENGVKCSAPVRELSDGTIVYDLRRNPAWQVARESATMMATVGGRFGLSPADRAGLSIGEADDGDSTADLLSG</sequence>
<protein>
    <submittedName>
        <fullName evidence="2">Phage terminase small subunit P27 family</fullName>
    </submittedName>
</protein>
<reference evidence="3" key="1">
    <citation type="journal article" date="2019" name="Int. J. Syst. Evol. Microbiol.">
        <title>The Global Catalogue of Microorganisms (GCM) 10K type strain sequencing project: providing services to taxonomists for standard genome sequencing and annotation.</title>
        <authorList>
            <consortium name="The Broad Institute Genomics Platform"/>
            <consortium name="The Broad Institute Genome Sequencing Center for Infectious Disease"/>
            <person name="Wu L."/>
            <person name="Ma J."/>
        </authorList>
    </citation>
    <scope>NUCLEOTIDE SEQUENCE [LARGE SCALE GENOMIC DNA]</scope>
    <source>
        <strain evidence="3">IBRC-M 10908</strain>
    </source>
</reference>